<evidence type="ECO:0000256" key="1">
    <source>
        <dbReference type="SAM" id="SignalP"/>
    </source>
</evidence>
<feature type="signal peptide" evidence="1">
    <location>
        <begin position="1"/>
        <end position="26"/>
    </location>
</feature>
<accession>A0A2B4RD76</accession>
<proteinExistence type="predicted"/>
<gene>
    <name evidence="2" type="ORF">AWC38_SpisGene21556</name>
</gene>
<dbReference type="EMBL" id="LSMT01000803">
    <property type="protein sequence ID" value="PFX14297.1"/>
    <property type="molecule type" value="Genomic_DNA"/>
</dbReference>
<organism evidence="2 3">
    <name type="scientific">Stylophora pistillata</name>
    <name type="common">Smooth cauliflower coral</name>
    <dbReference type="NCBI Taxonomy" id="50429"/>
    <lineage>
        <taxon>Eukaryota</taxon>
        <taxon>Metazoa</taxon>
        <taxon>Cnidaria</taxon>
        <taxon>Anthozoa</taxon>
        <taxon>Hexacorallia</taxon>
        <taxon>Scleractinia</taxon>
        <taxon>Astrocoeniina</taxon>
        <taxon>Pocilloporidae</taxon>
        <taxon>Stylophora</taxon>
    </lineage>
</organism>
<keyword evidence="1" id="KW-0732">Signal</keyword>
<evidence type="ECO:0000313" key="3">
    <source>
        <dbReference type="Proteomes" id="UP000225706"/>
    </source>
</evidence>
<protein>
    <recommendedName>
        <fullName evidence="4">MD-2-related lipid-recognition domain-containing protein</fullName>
    </recommendedName>
</protein>
<evidence type="ECO:0008006" key="4">
    <source>
        <dbReference type="Google" id="ProtNLM"/>
    </source>
</evidence>
<dbReference type="AlphaFoldDB" id="A0A2B4RD76"/>
<reference evidence="3" key="1">
    <citation type="journal article" date="2017" name="bioRxiv">
        <title>Comparative analysis of the genomes of Stylophora pistillata and Acropora digitifera provides evidence for extensive differences between species of corals.</title>
        <authorList>
            <person name="Voolstra C.R."/>
            <person name="Li Y."/>
            <person name="Liew Y.J."/>
            <person name="Baumgarten S."/>
            <person name="Zoccola D."/>
            <person name="Flot J.-F."/>
            <person name="Tambutte S."/>
            <person name="Allemand D."/>
            <person name="Aranda M."/>
        </authorList>
    </citation>
    <scope>NUCLEOTIDE SEQUENCE [LARGE SCALE GENOMIC DNA]</scope>
</reference>
<dbReference type="OrthoDB" id="5959172at2759"/>
<dbReference type="Proteomes" id="UP000225706">
    <property type="component" value="Unassembled WGS sequence"/>
</dbReference>
<keyword evidence="3" id="KW-1185">Reference proteome</keyword>
<name>A0A2B4RD76_STYPI</name>
<feature type="chain" id="PRO_5013174236" description="MD-2-related lipid-recognition domain-containing protein" evidence="1">
    <location>
        <begin position="27"/>
        <end position="158"/>
    </location>
</feature>
<sequence length="158" mass="17398">MMILSRQQGRTICLSLLLFILSGTAGYPSGLEITEVTFCGKYDKPPTIKASPWPFTPIGNLFNVSLTFTPAVDVLEASIQYKVVSDGEVITGESYDKLCKLSPDLCSLPADETKVWTRSGKLPVIPPVLKNRTYKVSAQLFNEEKIVFLCAEVVAKLH</sequence>
<evidence type="ECO:0000313" key="2">
    <source>
        <dbReference type="EMBL" id="PFX14297.1"/>
    </source>
</evidence>
<comment type="caution">
    <text evidence="2">The sequence shown here is derived from an EMBL/GenBank/DDBJ whole genome shotgun (WGS) entry which is preliminary data.</text>
</comment>